<dbReference type="GO" id="GO:0006355">
    <property type="term" value="P:regulation of DNA-templated transcription"/>
    <property type="evidence" value="ECO:0007669"/>
    <property type="project" value="UniProtKB-ARBA"/>
</dbReference>
<accession>A0A336LKQ1</accession>
<evidence type="ECO:0000256" key="8">
    <source>
        <dbReference type="ARBA" id="ARBA00023163"/>
    </source>
</evidence>
<feature type="domain" description="C2H2-type" evidence="12">
    <location>
        <begin position="745"/>
        <end position="773"/>
    </location>
</feature>
<gene>
    <name evidence="13" type="primary">CSON011437</name>
</gene>
<keyword evidence="6" id="KW-0805">Transcription regulation</keyword>
<evidence type="ECO:0000256" key="3">
    <source>
        <dbReference type="ARBA" id="ARBA00022737"/>
    </source>
</evidence>
<dbReference type="PROSITE" id="PS00028">
    <property type="entry name" value="ZINC_FINGER_C2H2_1"/>
    <property type="match status" value="6"/>
</dbReference>
<dbReference type="EMBL" id="UFQT01000004">
    <property type="protein sequence ID" value="SSX17193.1"/>
    <property type="molecule type" value="Genomic_DNA"/>
</dbReference>
<dbReference type="FunFam" id="3.30.160.60:FF:000538">
    <property type="entry name" value="zinc finger protein 853"/>
    <property type="match status" value="1"/>
</dbReference>
<evidence type="ECO:0000256" key="9">
    <source>
        <dbReference type="ARBA" id="ARBA00023242"/>
    </source>
</evidence>
<dbReference type="InterPro" id="IPR001214">
    <property type="entry name" value="SET_dom"/>
</dbReference>
<sequence length="884" mass="101261">MTGSSGEESDSSREISMNLNQNQILSNHKMMPLSPVNELKYSSHINKLSRFQSPPEELEIKDGMVIAKQTILKGTKYGPFLCKWTADVPLNPQYAWEIIVNEHTNMRGWLDASDFPSNWMKNISCGSRKEANIQHIFHFGHLWYEVIQDIQPQQELLLPPKVPLFFRDMYSDGFEDRSDRETGSQHSGTYEDDFNISLENSQGDNSIEIQHTIINENDEEDDEDGIDCRCFLCDRQYNDIDSLDDHLITSHQYPKEKYPCELCSRAYSHRPSLIRHRAIAHGEVRKYPCENCKKVSEFSDPSNLQRHIRTHHVGARSHACPECGKTFATSSGLKQHTHIHSSVKPFQCEVCYKAYTQFSNLCRHKRMHVNCRMQIKCGKCGQSFSTVTSLSKHKRFCDSTSNLPSQSNREPKIGSSTNQSSVMNTPPNPFLMFPGRSPFFTPAFHHYSGLQNIFSHNPNQTPHFPILFGKSQNLDIPSDVEKEIKLPQDIFQQSNSTEKSSLTSIQKNSLVHTNNNKYNITNYNTTKTQIEMSNFHNKGKYLKKPRLTHSEESQTTMKRRRLSEETTGEIKITDQKETHLSEQPLDLSVNKKKDENFSELKHRNIENDVKPSETDIPILQASPSSSISPQNSPTPSSPGPQMVYPRPIHPINLMEAIYRPTFQRPPLPFLGQFNRVNFELFRNTSFTSKPFSEALMAAGNLSNTGITVNLGKNKDRYSCKFCGKVFPRSANLTRHLRTHTGEQPYRCKYCERSFSISSNLQRHVRNIHHKERPFKCNLCDRCFGQQTNLDRHLKKHEADTTGIGPSDSPSSTEADRPDDSYFDDIRAFMGKVTYSENSHLYTRLESNNDTEVEDGSDDDESDIINIELSDKETLNNNDSIEVST</sequence>
<feature type="region of interest" description="Disordered" evidence="11">
    <location>
        <begin position="537"/>
        <end position="593"/>
    </location>
</feature>
<dbReference type="Pfam" id="PF00096">
    <property type="entry name" value="zf-C2H2"/>
    <property type="match status" value="8"/>
</dbReference>
<feature type="compositionally biased region" description="Basic and acidic residues" evidence="11">
    <location>
        <begin position="571"/>
        <end position="580"/>
    </location>
</feature>
<dbReference type="PANTHER" id="PTHR16515:SF49">
    <property type="entry name" value="GASTRULA ZINC FINGER PROTEIN XLCGF49.1-LIKE-RELATED"/>
    <property type="match status" value="1"/>
</dbReference>
<comment type="subcellular location">
    <subcellularLocation>
        <location evidence="1">Nucleus</location>
    </subcellularLocation>
</comment>
<protein>
    <submittedName>
        <fullName evidence="13">CSON011437 protein</fullName>
    </submittedName>
</protein>
<evidence type="ECO:0000256" key="4">
    <source>
        <dbReference type="ARBA" id="ARBA00022771"/>
    </source>
</evidence>
<dbReference type="GO" id="GO:0008170">
    <property type="term" value="F:N-methyltransferase activity"/>
    <property type="evidence" value="ECO:0007669"/>
    <property type="project" value="UniProtKB-ARBA"/>
</dbReference>
<dbReference type="FunFam" id="3.30.160.60:FF:000112">
    <property type="entry name" value="Mds1 and evi1 complex locus protein"/>
    <property type="match status" value="1"/>
</dbReference>
<dbReference type="Gene3D" id="3.30.160.60">
    <property type="entry name" value="Classic Zinc Finger"/>
    <property type="match status" value="7"/>
</dbReference>
<dbReference type="FunFam" id="3.30.160.60:FF:000159">
    <property type="entry name" value="Mds1 and evi1 complex locus protein"/>
    <property type="match status" value="1"/>
</dbReference>
<feature type="compositionally biased region" description="Basic residues" evidence="11">
    <location>
        <begin position="537"/>
        <end position="547"/>
    </location>
</feature>
<dbReference type="FunFam" id="3.30.160.60:FF:000126">
    <property type="entry name" value="Mds1 and evi1 complex locus protein"/>
    <property type="match status" value="1"/>
</dbReference>
<feature type="domain" description="C2H2-type" evidence="12">
    <location>
        <begin position="375"/>
        <end position="404"/>
    </location>
</feature>
<dbReference type="InterPro" id="IPR050331">
    <property type="entry name" value="Zinc_finger"/>
</dbReference>
<keyword evidence="4 10" id="KW-0863">Zinc-finger</keyword>
<evidence type="ECO:0000256" key="5">
    <source>
        <dbReference type="ARBA" id="ARBA00022833"/>
    </source>
</evidence>
<organism evidence="13">
    <name type="scientific">Culicoides sonorensis</name>
    <name type="common">Biting midge</name>
    <dbReference type="NCBI Taxonomy" id="179676"/>
    <lineage>
        <taxon>Eukaryota</taxon>
        <taxon>Metazoa</taxon>
        <taxon>Ecdysozoa</taxon>
        <taxon>Arthropoda</taxon>
        <taxon>Hexapoda</taxon>
        <taxon>Insecta</taxon>
        <taxon>Pterygota</taxon>
        <taxon>Neoptera</taxon>
        <taxon>Endopterygota</taxon>
        <taxon>Diptera</taxon>
        <taxon>Nematocera</taxon>
        <taxon>Chironomoidea</taxon>
        <taxon>Ceratopogonidae</taxon>
        <taxon>Ceratopogoninae</taxon>
        <taxon>Culicoides</taxon>
        <taxon>Monoculicoides</taxon>
    </lineage>
</organism>
<evidence type="ECO:0000256" key="11">
    <source>
        <dbReference type="SAM" id="MobiDB-lite"/>
    </source>
</evidence>
<dbReference type="AlphaFoldDB" id="A0A336LKQ1"/>
<dbReference type="InterPro" id="IPR013087">
    <property type="entry name" value="Znf_C2H2_type"/>
</dbReference>
<dbReference type="PANTHER" id="PTHR16515">
    <property type="entry name" value="PR DOMAIN ZINC FINGER PROTEIN"/>
    <property type="match status" value="1"/>
</dbReference>
<keyword evidence="8" id="KW-0804">Transcription</keyword>
<dbReference type="GO" id="GO:0008276">
    <property type="term" value="F:protein methyltransferase activity"/>
    <property type="evidence" value="ECO:0007669"/>
    <property type="project" value="UniProtKB-ARBA"/>
</dbReference>
<proteinExistence type="predicted"/>
<feature type="domain" description="C2H2-type" evidence="12">
    <location>
        <begin position="717"/>
        <end position="744"/>
    </location>
</feature>
<feature type="compositionally biased region" description="Low complexity" evidence="11">
    <location>
        <begin position="619"/>
        <end position="634"/>
    </location>
</feature>
<keyword evidence="9" id="KW-0539">Nucleus</keyword>
<dbReference type="SUPFAM" id="SSF57667">
    <property type="entry name" value="beta-beta-alpha zinc fingers"/>
    <property type="match status" value="5"/>
</dbReference>
<reference evidence="13" key="1">
    <citation type="submission" date="2018-07" db="EMBL/GenBank/DDBJ databases">
        <authorList>
            <person name="Quirk P.G."/>
            <person name="Krulwich T.A."/>
        </authorList>
    </citation>
    <scope>NUCLEOTIDE SEQUENCE</scope>
</reference>
<dbReference type="VEuPathDB" id="VectorBase:CSON011437"/>
<feature type="region of interest" description="Disordered" evidence="11">
    <location>
        <begin position="619"/>
        <end position="642"/>
    </location>
</feature>
<feature type="domain" description="C2H2-type" evidence="12">
    <location>
        <begin position="346"/>
        <end position="373"/>
    </location>
</feature>
<evidence type="ECO:0000256" key="7">
    <source>
        <dbReference type="ARBA" id="ARBA00023125"/>
    </source>
</evidence>
<dbReference type="GO" id="GO:0003677">
    <property type="term" value="F:DNA binding"/>
    <property type="evidence" value="ECO:0007669"/>
    <property type="project" value="UniProtKB-KW"/>
</dbReference>
<feature type="domain" description="C2H2-type" evidence="12">
    <location>
        <begin position="318"/>
        <end position="345"/>
    </location>
</feature>
<dbReference type="GO" id="GO:0005634">
    <property type="term" value="C:nucleus"/>
    <property type="evidence" value="ECO:0007669"/>
    <property type="project" value="UniProtKB-SubCell"/>
</dbReference>
<dbReference type="OMA" id="NCTKVFC"/>
<keyword evidence="2" id="KW-0479">Metal-binding</keyword>
<feature type="region of interest" description="Disordered" evidence="11">
    <location>
        <begin position="793"/>
        <end position="819"/>
    </location>
</feature>
<dbReference type="Pfam" id="PF21549">
    <property type="entry name" value="PRDM2_PR"/>
    <property type="match status" value="1"/>
</dbReference>
<dbReference type="InterPro" id="IPR036236">
    <property type="entry name" value="Znf_C2H2_sf"/>
</dbReference>
<dbReference type="GO" id="GO:0008270">
    <property type="term" value="F:zinc ion binding"/>
    <property type="evidence" value="ECO:0007669"/>
    <property type="project" value="UniProtKB-KW"/>
</dbReference>
<feature type="region of interest" description="Disordered" evidence="11">
    <location>
        <begin position="396"/>
        <end position="421"/>
    </location>
</feature>
<feature type="compositionally biased region" description="Polar residues" evidence="11">
    <location>
        <begin position="398"/>
        <end position="421"/>
    </location>
</feature>
<dbReference type="InterPro" id="IPR046341">
    <property type="entry name" value="SET_dom_sf"/>
</dbReference>
<evidence type="ECO:0000256" key="10">
    <source>
        <dbReference type="PROSITE-ProRule" id="PRU00042"/>
    </source>
</evidence>
<dbReference type="FunFam" id="3.30.160.60:FF:000150">
    <property type="entry name" value="Mds1 and evi1 complex locus protein"/>
    <property type="match status" value="1"/>
</dbReference>
<evidence type="ECO:0000259" key="12">
    <source>
        <dbReference type="PROSITE" id="PS50157"/>
    </source>
</evidence>
<evidence type="ECO:0000256" key="2">
    <source>
        <dbReference type="ARBA" id="ARBA00022723"/>
    </source>
</evidence>
<keyword evidence="5" id="KW-0862">Zinc</keyword>
<dbReference type="Gene3D" id="2.170.270.10">
    <property type="entry name" value="SET domain"/>
    <property type="match status" value="1"/>
</dbReference>
<keyword evidence="3" id="KW-0677">Repeat</keyword>
<dbReference type="PROSITE" id="PS50157">
    <property type="entry name" value="ZINC_FINGER_C2H2_2"/>
    <property type="match status" value="8"/>
</dbReference>
<evidence type="ECO:0000313" key="13">
    <source>
        <dbReference type="EMBL" id="SSX17193.1"/>
    </source>
</evidence>
<evidence type="ECO:0000256" key="1">
    <source>
        <dbReference type="ARBA" id="ARBA00004123"/>
    </source>
</evidence>
<feature type="domain" description="C2H2-type" evidence="12">
    <location>
        <begin position="774"/>
        <end position="801"/>
    </location>
</feature>
<keyword evidence="7" id="KW-0238">DNA-binding</keyword>
<evidence type="ECO:0000256" key="6">
    <source>
        <dbReference type="ARBA" id="ARBA00023015"/>
    </source>
</evidence>
<dbReference type="SMART" id="SM00355">
    <property type="entry name" value="ZnF_C2H2"/>
    <property type="match status" value="9"/>
</dbReference>
<feature type="domain" description="C2H2-type" evidence="12">
    <location>
        <begin position="258"/>
        <end position="286"/>
    </location>
</feature>
<feature type="domain" description="C2H2-type" evidence="12">
    <location>
        <begin position="287"/>
        <end position="317"/>
    </location>
</feature>
<dbReference type="GO" id="GO:0008757">
    <property type="term" value="F:S-adenosylmethionine-dependent methyltransferase activity"/>
    <property type="evidence" value="ECO:0007669"/>
    <property type="project" value="UniProtKB-ARBA"/>
</dbReference>
<name>A0A336LKQ1_CULSO</name>